<feature type="transmembrane region" description="Helical" evidence="1">
    <location>
        <begin position="229"/>
        <end position="251"/>
    </location>
</feature>
<keyword evidence="1" id="KW-0812">Transmembrane</keyword>
<evidence type="ECO:0000313" key="2">
    <source>
        <dbReference type="EMBL" id="MDY0872296.1"/>
    </source>
</evidence>
<dbReference type="EMBL" id="JAXCLX010000001">
    <property type="protein sequence ID" value="MDY0872296.1"/>
    <property type="molecule type" value="Genomic_DNA"/>
</dbReference>
<feature type="transmembrane region" description="Helical" evidence="1">
    <location>
        <begin position="161"/>
        <end position="179"/>
    </location>
</feature>
<feature type="transmembrane region" description="Helical" evidence="1">
    <location>
        <begin position="106"/>
        <end position="125"/>
    </location>
</feature>
<feature type="transmembrane region" description="Helical" evidence="1">
    <location>
        <begin position="352"/>
        <end position="372"/>
    </location>
</feature>
<feature type="transmembrane region" description="Helical" evidence="1">
    <location>
        <begin position="297"/>
        <end position="315"/>
    </location>
</feature>
<feature type="transmembrane region" description="Helical" evidence="1">
    <location>
        <begin position="64"/>
        <end position="86"/>
    </location>
</feature>
<keyword evidence="1" id="KW-0472">Membrane</keyword>
<dbReference type="Proteomes" id="UP001271769">
    <property type="component" value="Unassembled WGS sequence"/>
</dbReference>
<evidence type="ECO:0000313" key="3">
    <source>
        <dbReference type="Proteomes" id="UP001271769"/>
    </source>
</evidence>
<protein>
    <recommendedName>
        <fullName evidence="4">Glycosyltransferase RgtA/B/C/D-like domain-containing protein</fullName>
    </recommendedName>
</protein>
<reference evidence="2 3" key="1">
    <citation type="journal article" date="2013" name="Antonie Van Leeuwenhoek">
        <title>Dongia rigui sp. nov., isolated from freshwater of a large wetland in Korea.</title>
        <authorList>
            <person name="Baik K.S."/>
            <person name="Hwang Y.M."/>
            <person name="Choi J.S."/>
            <person name="Kwon J."/>
            <person name="Seong C.N."/>
        </authorList>
    </citation>
    <scope>NUCLEOTIDE SEQUENCE [LARGE SCALE GENOMIC DNA]</scope>
    <source>
        <strain evidence="2 3">04SU4-P</strain>
    </source>
</reference>
<name>A0ABU5E0G1_9PROT</name>
<feature type="transmembrane region" description="Helical" evidence="1">
    <location>
        <begin position="271"/>
        <end position="291"/>
    </location>
</feature>
<gene>
    <name evidence="2" type="ORF">SMD31_10200</name>
</gene>
<dbReference type="RefSeq" id="WP_320500716.1">
    <property type="nucleotide sequence ID" value="NZ_JAXCLX010000001.1"/>
</dbReference>
<evidence type="ECO:0000256" key="1">
    <source>
        <dbReference type="SAM" id="Phobius"/>
    </source>
</evidence>
<evidence type="ECO:0008006" key="4">
    <source>
        <dbReference type="Google" id="ProtNLM"/>
    </source>
</evidence>
<sequence length="524" mass="57639">MTTAEPAEHTPSDARASRLNLGQRIAPLLIVIAYLALLVIVVRTRTYAATNHDVAWLIICAERWLHGAVLGVDLMEINLPGAMLLYVPPVWLADATGLPQTTCVDLWVGIVAVLGAALVARIVSLLDGRVPFSRQEFLTGLLLAPGFALLPGLDFAQRDQFVAILLLPYAILTMAGSRWRDGAFLRHVTAVLAALAICIKPHYVVLLVGGFLVQTYREGWRRALLQTDAFLIAAIGLGYIALVLTVFAPWVDMARSMSPLYLSFGGEFGAILVAAILPALLFCAGLCLANLQLAGGTTLRNLLVYAGLALVLFVVQGKGWEYHALPIHLFLWAGVIVIFIANLPAIAARSKFPALLGLMLVVVPVLLTEWAWRLGMYDRIRYEQFVEDVGIRQFAHPGDAVQFLTLTQSLPFPMVLHEKYVWALRYPALWPLGGIFSRAGQKTDVTEPANRAAIALVATQIAEDIARYRPRVIVVDDRENQPYLPTSFHFLPLLREVAAFDAAWQDYTRASETAAYQIYVRKGP</sequence>
<feature type="transmembrane region" description="Helical" evidence="1">
    <location>
        <begin position="327"/>
        <end position="346"/>
    </location>
</feature>
<feature type="transmembrane region" description="Helical" evidence="1">
    <location>
        <begin position="25"/>
        <end position="43"/>
    </location>
</feature>
<keyword evidence="1" id="KW-1133">Transmembrane helix</keyword>
<accession>A0ABU5E0G1</accession>
<organism evidence="2 3">
    <name type="scientific">Dongia rigui</name>
    <dbReference type="NCBI Taxonomy" id="940149"/>
    <lineage>
        <taxon>Bacteria</taxon>
        <taxon>Pseudomonadati</taxon>
        <taxon>Pseudomonadota</taxon>
        <taxon>Alphaproteobacteria</taxon>
        <taxon>Rhodospirillales</taxon>
        <taxon>Dongiaceae</taxon>
        <taxon>Dongia</taxon>
    </lineage>
</organism>
<keyword evidence="3" id="KW-1185">Reference proteome</keyword>
<proteinExistence type="predicted"/>
<feature type="transmembrane region" description="Helical" evidence="1">
    <location>
        <begin position="191"/>
        <end position="213"/>
    </location>
</feature>
<comment type="caution">
    <text evidence="2">The sequence shown here is derived from an EMBL/GenBank/DDBJ whole genome shotgun (WGS) entry which is preliminary data.</text>
</comment>